<dbReference type="EMBL" id="MU826829">
    <property type="protein sequence ID" value="KAJ7373881.1"/>
    <property type="molecule type" value="Genomic_DNA"/>
</dbReference>
<name>A0A9W9Z2N7_9CNID</name>
<keyword evidence="3" id="KW-1185">Reference proteome</keyword>
<feature type="region of interest" description="Disordered" evidence="1">
    <location>
        <begin position="1"/>
        <end position="24"/>
    </location>
</feature>
<dbReference type="AlphaFoldDB" id="A0A9W9Z2N7"/>
<accession>A0A9W9Z2N7</accession>
<protein>
    <submittedName>
        <fullName evidence="2">Uncharacterized protein</fullName>
    </submittedName>
</protein>
<sequence length="72" mass="8164">MFEEKKKKKKEEEEEEEANVSPLTSPLRVSLVALSITKSSTARKFPAAVRMFSAEQPGTSITRHQSFPYHPD</sequence>
<organism evidence="2 3">
    <name type="scientific">Desmophyllum pertusum</name>
    <dbReference type="NCBI Taxonomy" id="174260"/>
    <lineage>
        <taxon>Eukaryota</taxon>
        <taxon>Metazoa</taxon>
        <taxon>Cnidaria</taxon>
        <taxon>Anthozoa</taxon>
        <taxon>Hexacorallia</taxon>
        <taxon>Scleractinia</taxon>
        <taxon>Caryophylliina</taxon>
        <taxon>Caryophylliidae</taxon>
        <taxon>Desmophyllum</taxon>
    </lineage>
</organism>
<dbReference type="Proteomes" id="UP001163046">
    <property type="component" value="Unassembled WGS sequence"/>
</dbReference>
<evidence type="ECO:0000313" key="2">
    <source>
        <dbReference type="EMBL" id="KAJ7373881.1"/>
    </source>
</evidence>
<reference evidence="2" key="1">
    <citation type="submission" date="2023-01" db="EMBL/GenBank/DDBJ databases">
        <title>Genome assembly of the deep-sea coral Lophelia pertusa.</title>
        <authorList>
            <person name="Herrera S."/>
            <person name="Cordes E."/>
        </authorList>
    </citation>
    <scope>NUCLEOTIDE SEQUENCE</scope>
    <source>
        <strain evidence="2">USNM1676648</strain>
        <tissue evidence="2">Polyp</tissue>
    </source>
</reference>
<comment type="caution">
    <text evidence="2">The sequence shown here is derived from an EMBL/GenBank/DDBJ whole genome shotgun (WGS) entry which is preliminary data.</text>
</comment>
<evidence type="ECO:0000313" key="3">
    <source>
        <dbReference type="Proteomes" id="UP001163046"/>
    </source>
</evidence>
<proteinExistence type="predicted"/>
<evidence type="ECO:0000256" key="1">
    <source>
        <dbReference type="SAM" id="MobiDB-lite"/>
    </source>
</evidence>
<gene>
    <name evidence="2" type="ORF">OS493_009205</name>
</gene>